<dbReference type="EMBL" id="CP016070">
    <property type="protein sequence ID" value="AOW79715.1"/>
    <property type="molecule type" value="Genomic_DNA"/>
</dbReference>
<name>A0A1D8S2Y1_9EURY</name>
<dbReference type="RefSeq" id="WP_070364463.1">
    <property type="nucleotide sequence ID" value="NZ_CP016070.1"/>
</dbReference>
<evidence type="ECO:0000313" key="4">
    <source>
        <dbReference type="Proteomes" id="UP000185608"/>
    </source>
</evidence>
<accession>A0A1J1AAP8</accession>
<feature type="domain" description="4Fe-4S ferredoxin iron-sulfur binding" evidence="1">
    <location>
        <begin position="14"/>
        <end position="76"/>
    </location>
</feature>
<dbReference type="KEGG" id="halh:HTSR_0519"/>
<evidence type="ECO:0000259" key="1">
    <source>
        <dbReference type="Pfam" id="PF16947"/>
    </source>
</evidence>
<dbReference type="EMBL" id="CP016804">
    <property type="protein sequence ID" value="APE94965.1"/>
    <property type="molecule type" value="Genomic_DNA"/>
</dbReference>
<reference evidence="3" key="3">
    <citation type="journal article" date="2017" name="ISME J.">
        <title>Discovery of anaerobic lithoheterotrophic haloarchaea, ubiquitous in hypersaline habitats.</title>
        <authorList>
            <person name="Sorokin D.Y."/>
            <person name="Messina E."/>
            <person name="Smedile F."/>
            <person name="Roman P."/>
            <person name="Damste J.S.S."/>
            <person name="Ciordia S."/>
            <person name="Mena M.C."/>
            <person name="Ferrer M."/>
            <person name="Golyshin P.N."/>
            <person name="Kublanov I.V."/>
            <person name="Samarov N.I."/>
            <person name="Toshchakov S.V."/>
            <person name="La Cono V."/>
            <person name="Yakimov M.M."/>
        </authorList>
    </citation>
    <scope>NUCLEOTIDE SEQUENCE</scope>
    <source>
        <strain evidence="3">HSR6</strain>
    </source>
</reference>
<dbReference type="STRING" id="1873524.HSR6_0503"/>
<dbReference type="GeneID" id="30417026"/>
<keyword evidence="5" id="KW-1185">Reference proteome</keyword>
<dbReference type="AlphaFoldDB" id="A0A1D8S2Y1"/>
<sequence>MSGPPNLEDAPLLPDGTDWEDRIKAILDGDDQEPEVVALGQEMARDALRVSKGELSDDAFNAKYRTKVRQVFGSDAAEFGPNETDET</sequence>
<reference evidence="2 4" key="1">
    <citation type="submission" date="2016-06" db="EMBL/GenBank/DDBJ databases">
        <title>Discovery of anaerobic lithoheterotrophic haloarchaeon capable of sulfur respiration by hydrogen and formate.</title>
        <authorList>
            <person name="Sorokin D.Y."/>
            <person name="Kublanov I.V."/>
            <person name="Roman P."/>
            <person name="Sinninghe Damste J.S."/>
            <person name="Golyshin P.N."/>
            <person name="Rojo D."/>
            <person name="Ciordia S."/>
            <person name="Mena Md.C."/>
            <person name="Ferrer M."/>
            <person name="Smedile F."/>
            <person name="Messina E."/>
            <person name="La Cono V."/>
            <person name="Yakimov M.M."/>
        </authorList>
    </citation>
    <scope>NUCLEOTIDE SEQUENCE [LARGE SCALE GENOMIC DNA]</scope>
    <source>
        <strain evidence="2 4">HTSR1</strain>
    </source>
</reference>
<dbReference type="Proteomes" id="UP000185608">
    <property type="component" value="Chromosome"/>
</dbReference>
<dbReference type="Pfam" id="PF16947">
    <property type="entry name" value="Ferredoxin_N"/>
    <property type="match status" value="1"/>
</dbReference>
<evidence type="ECO:0000313" key="2">
    <source>
        <dbReference type="EMBL" id="AOW79715.1"/>
    </source>
</evidence>
<dbReference type="InterPro" id="IPR031604">
    <property type="entry name" value="Ferredoxin_N"/>
</dbReference>
<proteinExistence type="predicted"/>
<evidence type="ECO:0000313" key="5">
    <source>
        <dbReference type="Proteomes" id="UP000186165"/>
    </source>
</evidence>
<dbReference type="KEGG" id="hhsr:HSR6_0503"/>
<gene>
    <name evidence="3" type="ORF">HSR6_0503</name>
    <name evidence="2" type="ORF">HTSR_0519</name>
</gene>
<accession>A0A1D8S2Y1</accession>
<reference evidence="5" key="2">
    <citation type="submission" date="2016-08" db="EMBL/GenBank/DDBJ databases">
        <title>Discovery of first anaerobic lithoheterotrophic haloarchae widely represented in hypersaline habitats.</title>
        <authorList>
            <person name="Sorokin D.Y."/>
            <person name="Kublanov I.V."/>
            <person name="Roman P."/>
            <person name="Sinninghe Damste J.S."/>
            <person name="Golyshin P.N."/>
            <person name="Rojo D."/>
            <person name="Ciordia S."/>
            <person name="Mena Md.C."/>
            <person name="Ferrer M."/>
            <person name="Smedile F."/>
            <person name="Messina E."/>
            <person name="La Cono V."/>
            <person name="Yakimov M.M."/>
        </authorList>
    </citation>
    <scope>NUCLEOTIDE SEQUENCE [LARGE SCALE GENOMIC DNA]</scope>
    <source>
        <strain evidence="5">HSR6</strain>
    </source>
</reference>
<dbReference type="Proteomes" id="UP000186165">
    <property type="component" value="Chromosome"/>
</dbReference>
<protein>
    <recommendedName>
        <fullName evidence="1">4Fe-4S ferredoxin iron-sulfur binding domain-containing protein</fullName>
    </recommendedName>
</protein>
<organism evidence="2 4">
    <name type="scientific">Halodesulfurarchaeum formicicum</name>
    <dbReference type="NCBI Taxonomy" id="1873524"/>
    <lineage>
        <taxon>Archaea</taxon>
        <taxon>Methanobacteriati</taxon>
        <taxon>Methanobacteriota</taxon>
        <taxon>Stenosarchaea group</taxon>
        <taxon>Halobacteria</taxon>
        <taxon>Halobacteriales</taxon>
        <taxon>Halobacteriaceae</taxon>
        <taxon>Halodesulfurarchaeum</taxon>
    </lineage>
</organism>
<evidence type="ECO:0000313" key="3">
    <source>
        <dbReference type="EMBL" id="APE94965.1"/>
    </source>
</evidence>